<dbReference type="InterPro" id="IPR002577">
    <property type="entry name" value="HTH_HxlR"/>
</dbReference>
<evidence type="ECO:0000256" key="2">
    <source>
        <dbReference type="ARBA" id="ARBA00023125"/>
    </source>
</evidence>
<dbReference type="InterPro" id="IPR036390">
    <property type="entry name" value="WH_DNA-bd_sf"/>
</dbReference>
<dbReference type="Proteomes" id="UP000054078">
    <property type="component" value="Unassembled WGS sequence"/>
</dbReference>
<dbReference type="InterPro" id="IPR011991">
    <property type="entry name" value="ArsR-like_HTH"/>
</dbReference>
<proteinExistence type="predicted"/>
<protein>
    <submittedName>
        <fullName evidence="5">HxlR family transcriptional regulator</fullName>
    </submittedName>
</protein>
<organism evidence="5 6">
    <name type="scientific">Tractidigestivibacter scatoligenes</name>
    <name type="common">Olsenella scatoligenes</name>
    <dbReference type="NCBI Taxonomy" id="1299998"/>
    <lineage>
        <taxon>Bacteria</taxon>
        <taxon>Bacillati</taxon>
        <taxon>Actinomycetota</taxon>
        <taxon>Coriobacteriia</taxon>
        <taxon>Coriobacteriales</taxon>
        <taxon>Atopobiaceae</taxon>
        <taxon>Tractidigestivibacter</taxon>
    </lineage>
</organism>
<evidence type="ECO:0000256" key="1">
    <source>
        <dbReference type="ARBA" id="ARBA00023015"/>
    </source>
</evidence>
<keyword evidence="1" id="KW-0805">Transcription regulation</keyword>
<dbReference type="GO" id="GO:0003677">
    <property type="term" value="F:DNA binding"/>
    <property type="evidence" value="ECO:0007669"/>
    <property type="project" value="UniProtKB-KW"/>
</dbReference>
<evidence type="ECO:0000256" key="3">
    <source>
        <dbReference type="ARBA" id="ARBA00023163"/>
    </source>
</evidence>
<dbReference type="Gene3D" id="1.10.10.10">
    <property type="entry name" value="Winged helix-like DNA-binding domain superfamily/Winged helix DNA-binding domain"/>
    <property type="match status" value="1"/>
</dbReference>
<evidence type="ECO:0000313" key="5">
    <source>
        <dbReference type="EMBL" id="KUH59465.1"/>
    </source>
</evidence>
<dbReference type="PROSITE" id="PS51118">
    <property type="entry name" value="HTH_HXLR"/>
    <property type="match status" value="1"/>
</dbReference>
<evidence type="ECO:0000259" key="4">
    <source>
        <dbReference type="PROSITE" id="PS51118"/>
    </source>
</evidence>
<dbReference type="PANTHER" id="PTHR33204">
    <property type="entry name" value="TRANSCRIPTIONAL REGULATOR, MARR FAMILY"/>
    <property type="match status" value="1"/>
</dbReference>
<keyword evidence="2" id="KW-0238">DNA-binding</keyword>
<dbReference type="SUPFAM" id="SSF46785">
    <property type="entry name" value="Winged helix' DNA-binding domain"/>
    <property type="match status" value="1"/>
</dbReference>
<evidence type="ECO:0000313" key="6">
    <source>
        <dbReference type="Proteomes" id="UP000054078"/>
    </source>
</evidence>
<dbReference type="STRING" id="1299998.AUL39_03920"/>
<dbReference type="RefSeq" id="WP_059053794.1">
    <property type="nucleotide sequence ID" value="NZ_LOJF01000001.1"/>
</dbReference>
<dbReference type="OrthoDB" id="9792527at2"/>
<dbReference type="EMBL" id="LOJF01000001">
    <property type="protein sequence ID" value="KUH59465.1"/>
    <property type="molecule type" value="Genomic_DNA"/>
</dbReference>
<dbReference type="CDD" id="cd00090">
    <property type="entry name" value="HTH_ARSR"/>
    <property type="match status" value="1"/>
</dbReference>
<comment type="caution">
    <text evidence="5">The sequence shown here is derived from an EMBL/GenBank/DDBJ whole genome shotgun (WGS) entry which is preliminary data.</text>
</comment>
<gene>
    <name evidence="5" type="ORF">AUL39_03920</name>
</gene>
<keyword evidence="6" id="KW-1185">Reference proteome</keyword>
<reference evidence="5 6" key="1">
    <citation type="submission" date="2015-12" db="EMBL/GenBank/DDBJ databases">
        <title>Draft Genome Sequence of Olsenella scatoligenes SK9K4T; a Producer of 3-Methylindole- (skatole) and 4-Methylphenol- (p-cresol) Isolated from Pig Feces.</title>
        <authorList>
            <person name="Li X."/>
            <person name="Borg B."/>
            <person name="Canibe N."/>
        </authorList>
    </citation>
    <scope>NUCLEOTIDE SEQUENCE [LARGE SCALE GENOMIC DNA]</scope>
    <source>
        <strain evidence="5 6">SK9K4</strain>
    </source>
</reference>
<name>A0A100YXE3_TRASO</name>
<dbReference type="Pfam" id="PF01638">
    <property type="entry name" value="HxlR"/>
    <property type="match status" value="1"/>
</dbReference>
<accession>A0A100YXE3</accession>
<sequence length="116" mass="13398">MRSTPKDFGVCPFVTAQWLLQGKWSIVILHHLSEGKLRFGELERRMPELTHSTLSSQLKRLETEGLVRREVFPEVPPRVEYSLTQVGEDFVPVLSSIETWGEGYIEHLHKGDVELR</sequence>
<dbReference type="AlphaFoldDB" id="A0A100YXE3"/>
<feature type="domain" description="HTH hxlR-type" evidence="4">
    <location>
        <begin position="11"/>
        <end position="109"/>
    </location>
</feature>
<keyword evidence="3" id="KW-0804">Transcription</keyword>
<dbReference type="PANTHER" id="PTHR33204:SF29">
    <property type="entry name" value="TRANSCRIPTIONAL REGULATOR"/>
    <property type="match status" value="1"/>
</dbReference>
<dbReference type="InterPro" id="IPR036388">
    <property type="entry name" value="WH-like_DNA-bd_sf"/>
</dbReference>